<keyword evidence="2" id="KW-0378">Hydrolase</keyword>
<proteinExistence type="predicted"/>
<gene>
    <name evidence="2" type="ORF">ACINKY_07200</name>
</gene>
<dbReference type="InterPro" id="IPR041127">
    <property type="entry name" value="PET_hydrolase/cutinase-like"/>
</dbReference>
<dbReference type="GO" id="GO:0016787">
    <property type="term" value="F:hydrolase activity"/>
    <property type="evidence" value="ECO:0007669"/>
    <property type="project" value="UniProtKB-KW"/>
</dbReference>
<dbReference type="Pfam" id="PF12740">
    <property type="entry name" value="PETase"/>
    <property type="match status" value="1"/>
</dbReference>
<comment type="caution">
    <text evidence="2">The sequence shown here is derived from an EMBL/GenBank/DDBJ whole genome shotgun (WGS) entry which is preliminary data.</text>
</comment>
<dbReference type="SUPFAM" id="SSF53474">
    <property type="entry name" value="alpha/beta-Hydrolases"/>
    <property type="match status" value="1"/>
</dbReference>
<protein>
    <submittedName>
        <fullName evidence="2">Alpha/beta hydrolase</fullName>
    </submittedName>
</protein>
<evidence type="ECO:0000313" key="2">
    <source>
        <dbReference type="EMBL" id="MFK0521986.1"/>
    </source>
</evidence>
<accession>A0ABW8HQQ6</accession>
<dbReference type="InterPro" id="IPR029058">
    <property type="entry name" value="AB_hydrolase_fold"/>
</dbReference>
<reference evidence="2 3" key="1">
    <citation type="submission" date="2024-11" db="EMBL/GenBank/DDBJ databases">
        <title>Identification and Characterization of a Novel Fosfomycin Bacillithiol Transferase FosB8 in Paenibacillus illinoisensis.</title>
        <authorList>
            <person name="Lu W."/>
        </authorList>
    </citation>
    <scope>NUCLEOTIDE SEQUENCE [LARGE SCALE GENOMIC DNA]</scope>
    <source>
        <strain evidence="2 3">WP77</strain>
    </source>
</reference>
<evidence type="ECO:0000259" key="1">
    <source>
        <dbReference type="Pfam" id="PF12740"/>
    </source>
</evidence>
<organism evidence="2 3">
    <name type="scientific">Paenibacillus illinoisensis</name>
    <dbReference type="NCBI Taxonomy" id="59845"/>
    <lineage>
        <taxon>Bacteria</taxon>
        <taxon>Bacillati</taxon>
        <taxon>Bacillota</taxon>
        <taxon>Bacilli</taxon>
        <taxon>Bacillales</taxon>
        <taxon>Paenibacillaceae</taxon>
        <taxon>Paenibacillus</taxon>
    </lineage>
</organism>
<sequence>MKKAGRLLKMLGKVLLILLGILVLVVVGMTLYGKWKSTQPLLDEGYSDGYKTESVIEQKYIKMGTYDVSTVEYNSRDKEGVQSKIWYPTELTNTNHPYPLIVIANASGMNASRYEPFFKHLATWGFIVVGNEDRMSSSGKFNAESLDLMLELNSDADDIFFGKIDINNIGIAGYSQGGVGAINAVTAQKNGHYYKTIFTGSAANVELSKALGWNYDVSKITIPYFMTAGTLKNDTGEDNGIGVAPLSSLIKNYDLITDNVLKVRARAVNADHEDMLVHSDGYLTAWMMYHLQGDEEAGKAFLGKNAEILNNANWQDVQISK</sequence>
<name>A0ABW8HQQ6_9BACL</name>
<feature type="domain" description="PET hydrolase/cutinase-like" evidence="1">
    <location>
        <begin position="62"/>
        <end position="187"/>
    </location>
</feature>
<keyword evidence="3" id="KW-1185">Reference proteome</keyword>
<dbReference type="Proteomes" id="UP001618531">
    <property type="component" value="Unassembled WGS sequence"/>
</dbReference>
<evidence type="ECO:0000313" key="3">
    <source>
        <dbReference type="Proteomes" id="UP001618531"/>
    </source>
</evidence>
<dbReference type="EMBL" id="JBIYSL010000001">
    <property type="protein sequence ID" value="MFK0521986.1"/>
    <property type="molecule type" value="Genomic_DNA"/>
</dbReference>
<dbReference type="RefSeq" id="WP_244908242.1">
    <property type="nucleotide sequence ID" value="NZ_JBIYSL010000001.1"/>
</dbReference>
<dbReference type="Gene3D" id="3.40.50.1820">
    <property type="entry name" value="alpha/beta hydrolase"/>
    <property type="match status" value="1"/>
</dbReference>